<dbReference type="Gene3D" id="1.10.10.10">
    <property type="entry name" value="Winged helix-like DNA-binding domain superfamily/Winged helix DNA-binding domain"/>
    <property type="match status" value="1"/>
</dbReference>
<feature type="transmembrane region" description="Helical" evidence="1">
    <location>
        <begin position="746"/>
        <end position="768"/>
    </location>
</feature>
<dbReference type="GO" id="GO:0003677">
    <property type="term" value="F:DNA binding"/>
    <property type="evidence" value="ECO:0007669"/>
    <property type="project" value="InterPro"/>
</dbReference>
<evidence type="ECO:0000256" key="1">
    <source>
        <dbReference type="SAM" id="Phobius"/>
    </source>
</evidence>
<dbReference type="InterPro" id="IPR015943">
    <property type="entry name" value="WD40/YVTN_repeat-like_dom_sf"/>
</dbReference>
<dbReference type="InterPro" id="IPR011123">
    <property type="entry name" value="Y_Y_Y"/>
</dbReference>
<keyword evidence="1" id="KW-1133">Transmembrane helix</keyword>
<dbReference type="InterPro" id="IPR016032">
    <property type="entry name" value="Sig_transdc_resp-reg_C-effctor"/>
</dbReference>
<sequence>MNNLMKYIFLLFLTFLPFISISANKPHVINLSKNMYRADNKNWSIAQDEKGIMYFGNDIGLLEFDGVEWKLNRIPNSLIARSVAVLSHQTIFTGSYEEFGRWDRDISGKLVYTSLSDQLDKALFKNDDFWKIWIAEDCVYFQSFSSIYMYDYKTVKHVPFNGGFLLLSKVRNEFLVQQMFGALYRLKGATLTKIEGSEIFTNTDVRVILPYSTDKYLIGTSTKGMYIYDGSTFKQWNSAISSVLSSAELNCGILSSKGVYFFGTILDGIYQVDENGNILDHLSTINTLQNNTVLSLYEDNIGNVWAALDKGISYIQHIENMDCYIDKGGKTGAVYGGALWNDKLFVATNQGVFYIAAEDLKKPEALSNMKLINGTQGQVWTLKVVNGKLYCCHNKGLKLINSNLSVSDVFDIHTGVYNIMEAKYKEKDLLFLSTYQSLKIVDPATNKVYVPKQISEPIINADIDHIGNIWLEHANRGIYRCKLGDDLSGFETFSYYGGSNKDGFPYKMKMFKVGGRIVLLGNNEFYTYDDISNKIVPNTILNDCFKNVKNLKQIVHIRGNLFWALTDASIYKFSYDGYEASILESYNLGMNLSLVNAYENVSILNDSLSLVCLDNGFMIYNKEHVVKKDLQNKLPLPYLRMLGTTNGYGDYEYKNLAQLAKISYNYNTVTFGFSAENAFSSNFSFQYMLQGVDNDWSLPQKVNGAQYARLPEGKYVFMVRTVDNLGHYSESISYEFEILPPWYQTIWAYMFYILAFFFVMYIIWMLILRRYRNLHLQKIRYRETRRLKMLAGELQQEVEQKSAELLTQTSFIIQKNELILKVKDIIDDFYSKNRNNALIPLSQKINALLNSNMNTEDDWKTFLLKFEEKHTGFFRKMKTLYPQLTNNDLRLCACLKLNLETKEIASLMNLSIRAVENSRYRLRKKLNILPSQNLNEFFLNID</sequence>
<dbReference type="EMBL" id="FLUL01000001">
    <property type="protein sequence ID" value="SBV97827.1"/>
    <property type="molecule type" value="Genomic_DNA"/>
</dbReference>
<evidence type="ECO:0000259" key="2">
    <source>
        <dbReference type="Pfam" id="PF07495"/>
    </source>
</evidence>
<dbReference type="SUPFAM" id="SSF46894">
    <property type="entry name" value="C-terminal effector domain of the bipartite response regulators"/>
    <property type="match status" value="1"/>
</dbReference>
<keyword evidence="1" id="KW-0812">Transmembrane</keyword>
<evidence type="ECO:0000313" key="3">
    <source>
        <dbReference type="EMBL" id="SBV97827.1"/>
    </source>
</evidence>
<dbReference type="InterPro" id="IPR036388">
    <property type="entry name" value="WH-like_DNA-bd_sf"/>
</dbReference>
<dbReference type="Pfam" id="PF07495">
    <property type="entry name" value="Y_Y_Y"/>
    <property type="match status" value="1"/>
</dbReference>
<keyword evidence="1" id="KW-0472">Membrane</keyword>
<gene>
    <name evidence="3" type="ORF">KL86DYS2_11341</name>
</gene>
<proteinExistence type="predicted"/>
<dbReference type="GO" id="GO:0006355">
    <property type="term" value="P:regulation of DNA-templated transcription"/>
    <property type="evidence" value="ECO:0007669"/>
    <property type="project" value="InterPro"/>
</dbReference>
<organism evidence="3">
    <name type="scientific">uncultured Dysgonomonas sp</name>
    <dbReference type="NCBI Taxonomy" id="206096"/>
    <lineage>
        <taxon>Bacteria</taxon>
        <taxon>Pseudomonadati</taxon>
        <taxon>Bacteroidota</taxon>
        <taxon>Bacteroidia</taxon>
        <taxon>Bacteroidales</taxon>
        <taxon>Dysgonomonadaceae</taxon>
        <taxon>Dysgonomonas</taxon>
        <taxon>environmental samples</taxon>
    </lineage>
</organism>
<protein>
    <recommendedName>
        <fullName evidence="2">Two component regulator three Y domain-containing protein</fullName>
    </recommendedName>
</protein>
<name>A0A212JEG1_9BACT</name>
<dbReference type="Gene3D" id="2.60.40.10">
    <property type="entry name" value="Immunoglobulins"/>
    <property type="match status" value="1"/>
</dbReference>
<accession>A0A212JEG1</accession>
<feature type="domain" description="Two component regulator three Y" evidence="2">
    <location>
        <begin position="679"/>
        <end position="738"/>
    </location>
</feature>
<dbReference type="Gene3D" id="2.130.10.10">
    <property type="entry name" value="YVTN repeat-like/Quinoprotein amine dehydrogenase"/>
    <property type="match status" value="2"/>
</dbReference>
<dbReference type="InterPro" id="IPR013783">
    <property type="entry name" value="Ig-like_fold"/>
</dbReference>
<dbReference type="AlphaFoldDB" id="A0A212JEG1"/>
<reference evidence="3" key="1">
    <citation type="submission" date="2016-04" db="EMBL/GenBank/DDBJ databases">
        <authorList>
            <person name="Evans L.H."/>
            <person name="Alamgir A."/>
            <person name="Owens N."/>
            <person name="Weber N.D."/>
            <person name="Virtaneva K."/>
            <person name="Barbian K."/>
            <person name="Babar A."/>
            <person name="Rosenke K."/>
        </authorList>
    </citation>
    <scope>NUCLEOTIDE SEQUENCE</scope>
    <source>
        <strain evidence="3">86-2</strain>
    </source>
</reference>